<dbReference type="Proteomes" id="UP001188597">
    <property type="component" value="Unassembled WGS sequence"/>
</dbReference>
<evidence type="ECO:0000313" key="2">
    <source>
        <dbReference type="Proteomes" id="UP001188597"/>
    </source>
</evidence>
<accession>A0AA89ACR3</accession>
<keyword evidence="2" id="KW-1185">Reference proteome</keyword>
<dbReference type="AlphaFoldDB" id="A0AA89ACR3"/>
<comment type="caution">
    <text evidence="1">The sequence shown here is derived from an EMBL/GenBank/DDBJ whole genome shotgun (WGS) entry which is preliminary data.</text>
</comment>
<proteinExistence type="predicted"/>
<sequence>MWEEQPKREKNIPVKILALGKSLEEMSGENEISNGSQDEEDTDSWRGLLAMAGVQLQVLNALDVAKTRVVSLHCNLGGWPRQMQGNQKVGRKT</sequence>
<evidence type="ECO:0000313" key="1">
    <source>
        <dbReference type="EMBL" id="KAK2999084.1"/>
    </source>
</evidence>
<organism evidence="1 2">
    <name type="scientific">Escallonia herrerae</name>
    <dbReference type="NCBI Taxonomy" id="1293975"/>
    <lineage>
        <taxon>Eukaryota</taxon>
        <taxon>Viridiplantae</taxon>
        <taxon>Streptophyta</taxon>
        <taxon>Embryophyta</taxon>
        <taxon>Tracheophyta</taxon>
        <taxon>Spermatophyta</taxon>
        <taxon>Magnoliopsida</taxon>
        <taxon>eudicotyledons</taxon>
        <taxon>Gunneridae</taxon>
        <taxon>Pentapetalae</taxon>
        <taxon>asterids</taxon>
        <taxon>campanulids</taxon>
        <taxon>Escalloniales</taxon>
        <taxon>Escalloniaceae</taxon>
        <taxon>Escallonia</taxon>
    </lineage>
</organism>
<reference evidence="1" key="1">
    <citation type="submission" date="2022-12" db="EMBL/GenBank/DDBJ databases">
        <title>Draft genome assemblies for two species of Escallonia (Escalloniales).</title>
        <authorList>
            <person name="Chanderbali A."/>
            <person name="Dervinis C."/>
            <person name="Anghel I."/>
            <person name="Soltis D."/>
            <person name="Soltis P."/>
            <person name="Zapata F."/>
        </authorList>
    </citation>
    <scope>NUCLEOTIDE SEQUENCE</scope>
    <source>
        <strain evidence="1">UCBG64.0493</strain>
        <tissue evidence="1">Leaf</tissue>
    </source>
</reference>
<name>A0AA89ACR3_9ASTE</name>
<dbReference type="EMBL" id="JAVXUP010003399">
    <property type="protein sequence ID" value="KAK2999084.1"/>
    <property type="molecule type" value="Genomic_DNA"/>
</dbReference>
<protein>
    <submittedName>
        <fullName evidence="1">Uncharacterized protein</fullName>
    </submittedName>
</protein>
<gene>
    <name evidence="1" type="ORF">RJ639_023980</name>
</gene>